<dbReference type="NCBIfam" id="NF006123">
    <property type="entry name" value="PRK08267.1"/>
    <property type="match status" value="1"/>
</dbReference>
<dbReference type="Gene3D" id="3.40.50.720">
    <property type="entry name" value="NAD(P)-binding Rossmann-like Domain"/>
    <property type="match status" value="1"/>
</dbReference>
<evidence type="ECO:0000313" key="6">
    <source>
        <dbReference type="Proteomes" id="UP000471120"/>
    </source>
</evidence>
<dbReference type="GO" id="GO:0016491">
    <property type="term" value="F:oxidoreductase activity"/>
    <property type="evidence" value="ECO:0007669"/>
    <property type="project" value="UniProtKB-KW"/>
</dbReference>
<evidence type="ECO:0000259" key="4">
    <source>
        <dbReference type="SMART" id="SM00822"/>
    </source>
</evidence>
<dbReference type="RefSeq" id="WP_010839935.1">
    <property type="nucleotide sequence ID" value="NZ_QRCM01000001.1"/>
</dbReference>
<dbReference type="InterPro" id="IPR036291">
    <property type="entry name" value="NAD(P)-bd_dom_sf"/>
</dbReference>
<dbReference type="AlphaFoldDB" id="A0A6P2CF43"/>
<dbReference type="InterPro" id="IPR057326">
    <property type="entry name" value="KR_dom"/>
</dbReference>
<proteinExistence type="inferred from homology"/>
<dbReference type="PANTHER" id="PTHR43391">
    <property type="entry name" value="RETINOL DEHYDROGENASE-RELATED"/>
    <property type="match status" value="1"/>
</dbReference>
<comment type="caution">
    <text evidence="5">The sequence shown here is derived from an EMBL/GenBank/DDBJ whole genome shotgun (WGS) entry which is preliminary data.</text>
</comment>
<dbReference type="PANTHER" id="PTHR43391:SF82">
    <property type="entry name" value="OXIDOREDUCTASE SADH-RELATED"/>
    <property type="match status" value="1"/>
</dbReference>
<evidence type="ECO:0000256" key="2">
    <source>
        <dbReference type="ARBA" id="ARBA00023002"/>
    </source>
</evidence>
<dbReference type="PRINTS" id="PR00080">
    <property type="entry name" value="SDRFAMILY"/>
</dbReference>
<feature type="domain" description="Ketoreductase" evidence="4">
    <location>
        <begin position="4"/>
        <end position="206"/>
    </location>
</feature>
<dbReference type="Pfam" id="PF00106">
    <property type="entry name" value="adh_short"/>
    <property type="match status" value="1"/>
</dbReference>
<dbReference type="Proteomes" id="UP000471120">
    <property type="component" value="Unassembled WGS sequence"/>
</dbReference>
<reference evidence="5 6" key="1">
    <citation type="submission" date="2018-07" db="EMBL/GenBank/DDBJ databases">
        <title>Genome sequence of Rhodococcus rhodnii ATCC 35071 from Rhodnius prolixus.</title>
        <authorList>
            <person name="Patel V."/>
            <person name="Vogel K.J."/>
        </authorList>
    </citation>
    <scope>NUCLEOTIDE SEQUENCE [LARGE SCALE GENOMIC DNA]</scope>
    <source>
        <strain evidence="5 6">ATCC 35071</strain>
    </source>
</reference>
<keyword evidence="2" id="KW-0560">Oxidoreductase</keyword>
<evidence type="ECO:0000256" key="1">
    <source>
        <dbReference type="ARBA" id="ARBA00006484"/>
    </source>
</evidence>
<dbReference type="SMART" id="SM00822">
    <property type="entry name" value="PKS_KR"/>
    <property type="match status" value="1"/>
</dbReference>
<name>A0A6P2CF43_9NOCA</name>
<dbReference type="EMBL" id="QRCM01000001">
    <property type="protein sequence ID" value="TXG89846.1"/>
    <property type="molecule type" value="Genomic_DNA"/>
</dbReference>
<protein>
    <submittedName>
        <fullName evidence="5">SDR family oxidoreductase</fullName>
    </submittedName>
</protein>
<dbReference type="SUPFAM" id="SSF51735">
    <property type="entry name" value="NAD(P)-binding Rossmann-fold domains"/>
    <property type="match status" value="1"/>
</dbReference>
<comment type="similarity">
    <text evidence="1 3">Belongs to the short-chain dehydrogenases/reductases (SDR) family.</text>
</comment>
<accession>A0A6P2CF43</accession>
<gene>
    <name evidence="5" type="ORF">DW322_05985</name>
</gene>
<dbReference type="InterPro" id="IPR002347">
    <property type="entry name" value="SDR_fam"/>
</dbReference>
<dbReference type="PRINTS" id="PR00081">
    <property type="entry name" value="GDHRDH"/>
</dbReference>
<sequence length="264" mass="27747">MADRAVFVTGAGSGIGRATALAFARRGWGVGGYDVDADALERLGAEITALGAQTLTGVLDVRDPDGFAAAIAAFTDRFGRLDVLVNNAGILEGGAFEDVPLAASLREVDVNVGGVVVGTHAAFDALRRTPGATVVNLCSASAIYGQPELATYSATKFAVRGLTEALDLEWRRHDIRVIALWPLFVDTAMTTSLDTGTTRSLGVRLTVDDVADTLVRATVAPSLLARLTHQVHFAVGRQARLMLASSRFGPAWAVRLVNKQLSGT</sequence>
<organism evidence="5 6">
    <name type="scientific">Rhodococcus rhodnii</name>
    <dbReference type="NCBI Taxonomy" id="38312"/>
    <lineage>
        <taxon>Bacteria</taxon>
        <taxon>Bacillati</taxon>
        <taxon>Actinomycetota</taxon>
        <taxon>Actinomycetes</taxon>
        <taxon>Mycobacteriales</taxon>
        <taxon>Nocardiaceae</taxon>
        <taxon>Rhodococcus</taxon>
    </lineage>
</organism>
<evidence type="ECO:0000313" key="5">
    <source>
        <dbReference type="EMBL" id="TXG89846.1"/>
    </source>
</evidence>
<evidence type="ECO:0000256" key="3">
    <source>
        <dbReference type="RuleBase" id="RU000363"/>
    </source>
</evidence>